<organism evidence="8 9">
    <name type="scientific">Arthroderma benhamiae (strain ATCC MYA-4681 / CBS 112371)</name>
    <name type="common">Trichophyton mentagrophytes</name>
    <dbReference type="NCBI Taxonomy" id="663331"/>
    <lineage>
        <taxon>Eukaryota</taxon>
        <taxon>Fungi</taxon>
        <taxon>Dikarya</taxon>
        <taxon>Ascomycota</taxon>
        <taxon>Pezizomycotina</taxon>
        <taxon>Eurotiomycetes</taxon>
        <taxon>Eurotiomycetidae</taxon>
        <taxon>Onygenales</taxon>
        <taxon>Arthrodermataceae</taxon>
        <taxon>Trichophyton</taxon>
    </lineage>
</organism>
<evidence type="ECO:0000256" key="2">
    <source>
        <dbReference type="ARBA" id="ARBA00022723"/>
    </source>
</evidence>
<dbReference type="EMBL" id="ABSU01000003">
    <property type="protein sequence ID" value="EFE35689.1"/>
    <property type="molecule type" value="Genomic_DNA"/>
</dbReference>
<dbReference type="PANTHER" id="PTHR28657:SF5">
    <property type="entry name" value="INDOLEAMINE 2,3-DIOXYGENASE"/>
    <property type="match status" value="1"/>
</dbReference>
<dbReference type="HOGENOM" id="CLU_010089_0_0_1"/>
<evidence type="ECO:0000313" key="9">
    <source>
        <dbReference type="Proteomes" id="UP000008866"/>
    </source>
</evidence>
<comment type="function">
    <text evidence="5">Produces N-formyl-kynurenine through the oxidation of tryptophan.</text>
</comment>
<evidence type="ECO:0000256" key="5">
    <source>
        <dbReference type="RuleBase" id="RU369119"/>
    </source>
</evidence>
<dbReference type="GO" id="GO:0020037">
    <property type="term" value="F:heme binding"/>
    <property type="evidence" value="ECO:0007669"/>
    <property type="project" value="UniProtKB-UniRule"/>
</dbReference>
<feature type="region of interest" description="Disordered" evidence="6">
    <location>
        <begin position="445"/>
        <end position="494"/>
    </location>
</feature>
<keyword evidence="5 8" id="KW-0223">Dioxygenase</keyword>
<keyword evidence="7" id="KW-0472">Membrane</keyword>
<accession>D4ANC8</accession>
<dbReference type="STRING" id="663331.D4ANC8"/>
<feature type="compositionally biased region" description="Polar residues" evidence="6">
    <location>
        <begin position="450"/>
        <end position="471"/>
    </location>
</feature>
<protein>
    <recommendedName>
        <fullName evidence="5">Indoleamine 2,3-dioxygenase</fullName>
        <ecNumber evidence="5">1.13.11.52</ecNumber>
    </recommendedName>
</protein>
<comment type="similarity">
    <text evidence="1 5">Belongs to the indoleamine 2,3-dioxygenase family.</text>
</comment>
<reference evidence="9" key="1">
    <citation type="journal article" date="2011" name="Genome Biol.">
        <title>Comparative and functional genomics provide insights into the pathogenicity of dermatophytic fungi.</title>
        <authorList>
            <person name="Burmester A."/>
            <person name="Shelest E."/>
            <person name="Gloeckner G."/>
            <person name="Heddergott C."/>
            <person name="Schindler S."/>
            <person name="Staib P."/>
            <person name="Heidel A."/>
            <person name="Felder M."/>
            <person name="Petzold A."/>
            <person name="Szafranski K."/>
            <person name="Feuermann M."/>
            <person name="Pedruzzi I."/>
            <person name="Priebe S."/>
            <person name="Groth M."/>
            <person name="Winkler R."/>
            <person name="Li W."/>
            <person name="Kniemeyer O."/>
            <person name="Schroeckh V."/>
            <person name="Hertweck C."/>
            <person name="Hube B."/>
            <person name="White T.C."/>
            <person name="Platzer M."/>
            <person name="Guthke R."/>
            <person name="Heitman J."/>
            <person name="Woestemeyer J."/>
            <person name="Zipfel P.F."/>
            <person name="Monod M."/>
            <person name="Brakhage A.A."/>
        </authorList>
    </citation>
    <scope>NUCLEOTIDE SEQUENCE [LARGE SCALE GENOMIC DNA]</scope>
    <source>
        <strain evidence="9">ATCC MYA-4681 / CBS 112371</strain>
    </source>
</reference>
<dbReference type="FunFam" id="1.20.58.480:FF:000004">
    <property type="entry name" value="Indoleamine 2,3-dioxygenase subfamily"/>
    <property type="match status" value="1"/>
</dbReference>
<dbReference type="GO" id="GO:0019441">
    <property type="term" value="P:L-tryptophan catabolic process to kynurenine"/>
    <property type="evidence" value="ECO:0007669"/>
    <property type="project" value="UniProtKB-UniRule"/>
</dbReference>
<comment type="catalytic activity">
    <reaction evidence="5">
        <text>L-tryptophan + O2 = N-formyl-L-kynurenine</text>
        <dbReference type="Rhea" id="RHEA:24536"/>
        <dbReference type="ChEBI" id="CHEBI:15379"/>
        <dbReference type="ChEBI" id="CHEBI:57912"/>
        <dbReference type="ChEBI" id="CHEBI:58629"/>
    </reaction>
</comment>
<dbReference type="Proteomes" id="UP000008866">
    <property type="component" value="Unassembled WGS sequence"/>
</dbReference>
<dbReference type="SUPFAM" id="SSF140959">
    <property type="entry name" value="Indolic compounds 2,3-dioxygenase-like"/>
    <property type="match status" value="1"/>
</dbReference>
<feature type="binding site" description="proximal binding residue" evidence="4">
    <location>
        <position position="431"/>
    </location>
    <ligand>
        <name>heme b</name>
        <dbReference type="ChEBI" id="CHEBI:60344"/>
    </ligand>
    <ligandPart>
        <name>Fe</name>
        <dbReference type="ChEBI" id="CHEBI:18248"/>
    </ligandPart>
</feature>
<evidence type="ECO:0000256" key="4">
    <source>
        <dbReference type="PIRSR" id="PIRSR600898-1"/>
    </source>
</evidence>
<sequence length="568" mass="63199">MLRPVPNIEDYGITAEHGFLPEQPPATELPAYYAPWETTVGNLQPLILAGRLRNTIENMPVLSLEYLESTPEWRRAYSILGFLLHGYIWGGDQPADVMTLFIYLFLIVILFLFLFGGFLLFPLHRHLLLHVMSYISITTMITINFPIQARAADKICLQEIPQPLAVPLLKVAAHLELPPVATFAGLCLWNYRLIFPDEPADSLDNLATLFTFTGSLDEQWFYLVSIAIEARGARSIPLMLKAIAAARADDVAEVTECLTKFAEVVDEVNMELQKMYKHCDPHVFYHRIRPFLAGSKGMAELPRGILFDDGSGFQEYKHYRGGSNAQSSLIQFFDIVLGVEHRPTGESRPKPTSSPLPTSSSSDESGEGRKRWHNFLMEMRTYMPGPHRKFLEHVSSVSNIQNYVQAHQSNTELVTAFNTAVAMVKAIRTTHITMVSRYIVVKSREERNTKVPTSSPVTETGLNRPESQPLSTPGGMLMSNRPSKGEKKAPLRGTGGTALIPFLKQARDETGEAAIGPWAKKLLDKAGVQAPKVASLSKLDEHADGQKQIVGLAGTWSMDEGEGGLCHW</sequence>
<dbReference type="AlphaFoldDB" id="D4ANC8"/>
<dbReference type="InterPro" id="IPR000898">
    <property type="entry name" value="Indolamine_dOase"/>
</dbReference>
<dbReference type="PROSITE" id="PS00876">
    <property type="entry name" value="IDO_1"/>
    <property type="match status" value="1"/>
</dbReference>
<dbReference type="Gene3D" id="1.20.58.480">
    <property type="match status" value="1"/>
</dbReference>
<feature type="transmembrane region" description="Helical" evidence="7">
    <location>
        <begin position="127"/>
        <end position="147"/>
    </location>
</feature>
<keyword evidence="9" id="KW-1185">Reference proteome</keyword>
<comment type="caution">
    <text evidence="8">The sequence shown here is derived from an EMBL/GenBank/DDBJ whole genome shotgun (WGS) entry which is preliminary data.</text>
</comment>
<feature type="transmembrane region" description="Helical" evidence="7">
    <location>
        <begin position="100"/>
        <end position="120"/>
    </location>
</feature>
<keyword evidence="7" id="KW-0812">Transmembrane</keyword>
<evidence type="ECO:0000313" key="8">
    <source>
        <dbReference type="EMBL" id="EFE35689.1"/>
    </source>
</evidence>
<keyword evidence="7" id="KW-1133">Transmembrane helix</keyword>
<dbReference type="PANTHER" id="PTHR28657">
    <property type="entry name" value="INDOLEAMINE 2,3-DIOXYGENASE"/>
    <property type="match status" value="1"/>
</dbReference>
<dbReference type="KEGG" id="abe:ARB_05733"/>
<dbReference type="GO" id="GO:0033754">
    <property type="term" value="F:indoleamine 2,3-dioxygenase activity"/>
    <property type="evidence" value="ECO:0007669"/>
    <property type="project" value="UniProtKB-EC"/>
</dbReference>
<name>D4ANC8_ARTBC</name>
<dbReference type="GO" id="GO:0046872">
    <property type="term" value="F:metal ion binding"/>
    <property type="evidence" value="ECO:0007669"/>
    <property type="project" value="UniProtKB-UniRule"/>
</dbReference>
<dbReference type="OMA" id="HVLAWIM"/>
<dbReference type="InterPro" id="IPR037217">
    <property type="entry name" value="Trp/Indoleamine_2_3_dOase-like"/>
</dbReference>
<feature type="region of interest" description="Disordered" evidence="6">
    <location>
        <begin position="343"/>
        <end position="369"/>
    </location>
</feature>
<evidence type="ECO:0000256" key="6">
    <source>
        <dbReference type="SAM" id="MobiDB-lite"/>
    </source>
</evidence>
<dbReference type="RefSeq" id="XP_003016334.1">
    <property type="nucleotide sequence ID" value="XM_003016288.1"/>
</dbReference>
<dbReference type="Pfam" id="PF01231">
    <property type="entry name" value="IDO"/>
    <property type="match status" value="2"/>
</dbReference>
<keyword evidence="2 4" id="KW-0479">Metal-binding</keyword>
<evidence type="ECO:0000256" key="7">
    <source>
        <dbReference type="SAM" id="Phobius"/>
    </source>
</evidence>
<keyword evidence="5" id="KW-0560">Oxidoreductase</keyword>
<keyword evidence="3 4" id="KW-0408">Iron</keyword>
<evidence type="ECO:0000256" key="1">
    <source>
        <dbReference type="ARBA" id="ARBA00007119"/>
    </source>
</evidence>
<keyword evidence="4 5" id="KW-0349">Heme</keyword>
<evidence type="ECO:0000256" key="3">
    <source>
        <dbReference type="ARBA" id="ARBA00023004"/>
    </source>
</evidence>
<dbReference type="GO" id="GO:0034354">
    <property type="term" value="P:'de novo' NAD+ biosynthetic process from L-tryptophan"/>
    <property type="evidence" value="ECO:0007669"/>
    <property type="project" value="TreeGrafter"/>
</dbReference>
<dbReference type="EC" id="1.13.11.52" evidence="5"/>
<dbReference type="GeneID" id="9521817"/>
<gene>
    <name evidence="8" type="ORF">ARB_05733</name>
</gene>
<proteinExistence type="inferred from homology"/>
<dbReference type="GO" id="GO:0005737">
    <property type="term" value="C:cytoplasm"/>
    <property type="evidence" value="ECO:0007669"/>
    <property type="project" value="TreeGrafter"/>
</dbReference>
<feature type="compositionally biased region" description="Low complexity" evidence="6">
    <location>
        <begin position="350"/>
        <end position="363"/>
    </location>
</feature>
<dbReference type="eggNOG" id="ENOG502QV6W">
    <property type="taxonomic scope" value="Eukaryota"/>
</dbReference>